<accession>A0ABS4X3C0</accession>
<dbReference type="Gene3D" id="1.10.4080.10">
    <property type="entry name" value="ADP-ribosylation/Crystallin J1"/>
    <property type="match status" value="1"/>
</dbReference>
<keyword evidence="2" id="KW-0378">Hydrolase</keyword>
<comment type="similarity">
    <text evidence="1">Belongs to the ADP-ribosylglycohydrolase family.</text>
</comment>
<dbReference type="InterPro" id="IPR005502">
    <property type="entry name" value="Ribosyl_crysJ1"/>
</dbReference>
<dbReference type="InterPro" id="IPR036705">
    <property type="entry name" value="Ribosyl_crysJ1_sf"/>
</dbReference>
<protein>
    <submittedName>
        <fullName evidence="3">ADP-ribosylglycohydrolase</fullName>
    </submittedName>
</protein>
<dbReference type="Pfam" id="PF03747">
    <property type="entry name" value="ADP_ribosyl_GH"/>
    <property type="match status" value="1"/>
</dbReference>
<evidence type="ECO:0000256" key="1">
    <source>
        <dbReference type="ARBA" id="ARBA00010702"/>
    </source>
</evidence>
<dbReference type="PANTHER" id="PTHR16222">
    <property type="entry name" value="ADP-RIBOSYLGLYCOHYDROLASE"/>
    <property type="match status" value="1"/>
</dbReference>
<evidence type="ECO:0000313" key="4">
    <source>
        <dbReference type="Proteomes" id="UP001519290"/>
    </source>
</evidence>
<organism evidence="3 4">
    <name type="scientific">Brachybacterium sacelli</name>
    <dbReference type="NCBI Taxonomy" id="173364"/>
    <lineage>
        <taxon>Bacteria</taxon>
        <taxon>Bacillati</taxon>
        <taxon>Actinomycetota</taxon>
        <taxon>Actinomycetes</taxon>
        <taxon>Micrococcales</taxon>
        <taxon>Dermabacteraceae</taxon>
        <taxon>Brachybacterium</taxon>
    </lineage>
</organism>
<comment type="caution">
    <text evidence="3">The sequence shown here is derived from an EMBL/GenBank/DDBJ whole genome shotgun (WGS) entry which is preliminary data.</text>
</comment>
<name>A0ABS4X3C0_9MICO</name>
<dbReference type="PANTHER" id="PTHR16222:SF24">
    <property type="entry name" value="ADP-RIBOSYLHYDROLASE ARH3"/>
    <property type="match status" value="1"/>
</dbReference>
<keyword evidence="4" id="KW-1185">Reference proteome</keyword>
<dbReference type="EMBL" id="JAGIOD010000002">
    <property type="protein sequence ID" value="MBP2382955.1"/>
    <property type="molecule type" value="Genomic_DNA"/>
</dbReference>
<evidence type="ECO:0000313" key="3">
    <source>
        <dbReference type="EMBL" id="MBP2382955.1"/>
    </source>
</evidence>
<evidence type="ECO:0000256" key="2">
    <source>
        <dbReference type="ARBA" id="ARBA00022801"/>
    </source>
</evidence>
<proteinExistence type="inferred from homology"/>
<sequence>MLSDLLARTDGKITAENITSMLIEWSGDERYFPHFAGPTTRAAIDALAGGADPWDVGRAGSIMTQGASNGAAMRIVPVGLFHHGDVDAAVETAFITCVPSHNTSLGVSGAAAIAAAVAVACTDGATVQDVVEAAKEGAELGEERGRKDGRDVPGPSIARRIDRAITLGAASDSDDEIIADIEAEIGVGLPAAEAVPAAVGFFAAAGGDPVRTAQLAANAGGDSDTIGCMAAGIAGAHCGYEALDEALVGEVEKANDIDITAAARLLLTAAER</sequence>
<dbReference type="SUPFAM" id="SSF101478">
    <property type="entry name" value="ADP-ribosylglycohydrolase"/>
    <property type="match status" value="1"/>
</dbReference>
<dbReference type="Proteomes" id="UP001519290">
    <property type="component" value="Unassembled WGS sequence"/>
</dbReference>
<dbReference type="InterPro" id="IPR050792">
    <property type="entry name" value="ADP-ribosylglycohydrolase"/>
</dbReference>
<reference evidence="3 4" key="1">
    <citation type="submission" date="2021-03" db="EMBL/GenBank/DDBJ databases">
        <title>Sequencing the genomes of 1000 actinobacteria strains.</title>
        <authorList>
            <person name="Klenk H.-P."/>
        </authorList>
    </citation>
    <scope>NUCLEOTIDE SEQUENCE [LARGE SCALE GENOMIC DNA]</scope>
    <source>
        <strain evidence="3 4">DSM 14566</strain>
    </source>
</reference>
<gene>
    <name evidence="3" type="ORF">JOF43_002944</name>
</gene>